<evidence type="ECO:0000313" key="10">
    <source>
        <dbReference type="Proteomes" id="UP000694865"/>
    </source>
</evidence>
<evidence type="ECO:0000313" key="11">
    <source>
        <dbReference type="RefSeq" id="XP_002730458.1"/>
    </source>
</evidence>
<comment type="similarity">
    <text evidence="2 9">Belongs to the chondroitin N-acetylgalactosaminyltransferase family.</text>
</comment>
<dbReference type="Gene3D" id="3.90.550.50">
    <property type="match status" value="1"/>
</dbReference>
<gene>
    <name evidence="11" type="primary">LOC100369447</name>
</gene>
<evidence type="ECO:0000256" key="1">
    <source>
        <dbReference type="ARBA" id="ARBA00004447"/>
    </source>
</evidence>
<keyword evidence="7 9" id="KW-0333">Golgi apparatus</keyword>
<accession>A0ABM0GIB3</accession>
<evidence type="ECO:0000256" key="7">
    <source>
        <dbReference type="ARBA" id="ARBA00023034"/>
    </source>
</evidence>
<dbReference type="InterPro" id="IPR008428">
    <property type="entry name" value="Chond_GalNAc"/>
</dbReference>
<dbReference type="Proteomes" id="UP000694865">
    <property type="component" value="Unplaced"/>
</dbReference>
<proteinExistence type="inferred from homology"/>
<organism evidence="10 11">
    <name type="scientific">Saccoglossus kowalevskii</name>
    <name type="common">Acorn worm</name>
    <dbReference type="NCBI Taxonomy" id="10224"/>
    <lineage>
        <taxon>Eukaryota</taxon>
        <taxon>Metazoa</taxon>
        <taxon>Hemichordata</taxon>
        <taxon>Enteropneusta</taxon>
        <taxon>Harrimaniidae</taxon>
        <taxon>Saccoglossus</taxon>
    </lineage>
</organism>
<reference evidence="11" key="1">
    <citation type="submission" date="2025-08" db="UniProtKB">
        <authorList>
            <consortium name="RefSeq"/>
        </authorList>
    </citation>
    <scope>IDENTIFICATION</scope>
    <source>
        <tissue evidence="11">Testes</tissue>
    </source>
</reference>
<name>A0ABM0GIB3_SACKO</name>
<keyword evidence="3 9" id="KW-0808">Transferase</keyword>
<dbReference type="RefSeq" id="XP_002730458.1">
    <property type="nucleotide sequence ID" value="XM_002730412.1"/>
</dbReference>
<dbReference type="PANTHER" id="PTHR12369:SF11">
    <property type="entry name" value="HEXOSYLTRANSFERASE"/>
    <property type="match status" value="1"/>
</dbReference>
<dbReference type="InterPro" id="IPR029044">
    <property type="entry name" value="Nucleotide-diphossugar_trans"/>
</dbReference>
<dbReference type="InterPro" id="IPR051227">
    <property type="entry name" value="CS_glycosyltransferase"/>
</dbReference>
<evidence type="ECO:0000256" key="8">
    <source>
        <dbReference type="ARBA" id="ARBA00023136"/>
    </source>
</evidence>
<keyword evidence="4 9" id="KW-0812">Transmembrane</keyword>
<feature type="transmembrane region" description="Helical" evidence="9">
    <location>
        <begin position="16"/>
        <end position="33"/>
    </location>
</feature>
<dbReference type="GeneID" id="100369447"/>
<comment type="subcellular location">
    <subcellularLocation>
        <location evidence="1 9">Golgi apparatus</location>
        <location evidence="1 9">Golgi stack membrane</location>
        <topology evidence="1 9">Single-pass type II membrane protein</topology>
    </subcellularLocation>
</comment>
<keyword evidence="10" id="KW-1185">Reference proteome</keyword>
<keyword evidence="6 9" id="KW-1133">Transmembrane helix</keyword>
<evidence type="ECO:0000256" key="6">
    <source>
        <dbReference type="ARBA" id="ARBA00022989"/>
    </source>
</evidence>
<evidence type="ECO:0000256" key="9">
    <source>
        <dbReference type="RuleBase" id="RU364016"/>
    </source>
</evidence>
<keyword evidence="8 9" id="KW-0472">Membrane</keyword>
<dbReference type="Gene3D" id="3.90.550.10">
    <property type="entry name" value="Spore Coat Polysaccharide Biosynthesis Protein SpsA, Chain A"/>
    <property type="match status" value="1"/>
</dbReference>
<evidence type="ECO:0000256" key="3">
    <source>
        <dbReference type="ARBA" id="ARBA00022679"/>
    </source>
</evidence>
<evidence type="ECO:0000256" key="5">
    <source>
        <dbReference type="ARBA" id="ARBA00022968"/>
    </source>
</evidence>
<evidence type="ECO:0000256" key="4">
    <source>
        <dbReference type="ARBA" id="ARBA00022692"/>
    </source>
</evidence>
<evidence type="ECO:0000256" key="2">
    <source>
        <dbReference type="ARBA" id="ARBA00009239"/>
    </source>
</evidence>
<dbReference type="PANTHER" id="PTHR12369">
    <property type="entry name" value="CHONDROITIN SYNTHASE"/>
    <property type="match status" value="1"/>
</dbReference>
<dbReference type="SUPFAM" id="SSF53448">
    <property type="entry name" value="Nucleotide-diphospho-sugar transferases"/>
    <property type="match status" value="2"/>
</dbReference>
<keyword evidence="5 9" id="KW-0735">Signal-anchor</keyword>
<sequence length="820" mass="95476">MRYRRYRAILATNSPLPKIILGILCGFFGSMWLRNERFPTIRDFKSCQEKPSRRLGENFLYVGVMTAKKYISTRVVAVNNTWARTIPGRVTFFSSFDSNSSDRTLPLVSLPGVDDTYPPQKKAFLMLKYMHDKYINDFEWFMRTDDDVYIKGDRIEQFLRPINSSRALYIGQAGQGSKDEFGRLYLDPGDNYCMGGTGMIFSRETLKRMVPNISACLKNLYTTHEDVEVGRCVRKYANINCTWSYEMSQLLYQNYSSNDAFKGNIRMPEVHRAIALHPIKTTHNLYRMHRYLEEKKISELNQKTARLKRNIRNMDLLLKEKSPRVNCSYTHCFFPDSHEQSIPWEFFSSKVYSPWKRMFSKYRIREAYKSSMSNMLSAYVELLNNGFFLNENSFQRLLYGYRTVVPGFGVSFILDGLFNHKSRIHAQWQNKEERRHFHLHQAFGNVEFTEVSLNGMDGGVKDSDSSNQLHTAKTVNFIVPLSGRIETFKTFMDNFEHGCLKYDHNIALAVVVFNDDKTNSSKEPILVLERYQQKYPNVDIRVVLSKGTFSRGRALELGVAQYPDDALLFFLDVDLQISSGLVRRCRRNAVRSRQVYYPGMFSLFDPNVVYFNKSSTQKSKTIQIAKETGFFRDFSYGMVCTYKSDYRNVGGFDLDIKGWGNEDLDLYEKFVRSNLTVFRVLDIELIHTYHPKYCDSNLSTTQYNMCLGSKNMIVANTEQLQRLSAVDKFRYPGSTLSRNLVIDDEVNARLAKASAAFDRLHKHVWNRRGITTETKIKVYRAVVLTMLLYSCEAWTVYQRHARKMNHFHTTHLPTSENFLA</sequence>
<dbReference type="EC" id="2.4.1.-" evidence="9"/>
<protein>
    <recommendedName>
        <fullName evidence="9">Hexosyltransferase</fullName>
        <ecNumber evidence="9">2.4.1.-</ecNumber>
    </recommendedName>
</protein>
<dbReference type="Pfam" id="PF05679">
    <property type="entry name" value="CHGN"/>
    <property type="match status" value="1"/>
</dbReference>